<feature type="region of interest" description="Disordered" evidence="2">
    <location>
        <begin position="695"/>
        <end position="819"/>
    </location>
</feature>
<organism evidence="3 4">
    <name type="scientific">Skeletonema marinoi</name>
    <dbReference type="NCBI Taxonomy" id="267567"/>
    <lineage>
        <taxon>Eukaryota</taxon>
        <taxon>Sar</taxon>
        <taxon>Stramenopiles</taxon>
        <taxon>Ochrophyta</taxon>
        <taxon>Bacillariophyta</taxon>
        <taxon>Coscinodiscophyceae</taxon>
        <taxon>Thalassiosirophycidae</taxon>
        <taxon>Thalassiosirales</taxon>
        <taxon>Skeletonemataceae</taxon>
        <taxon>Skeletonema</taxon>
        <taxon>Skeletonema marinoi-dohrnii complex</taxon>
    </lineage>
</organism>
<feature type="compositionally biased region" description="Basic residues" evidence="2">
    <location>
        <begin position="295"/>
        <end position="304"/>
    </location>
</feature>
<feature type="region of interest" description="Disordered" evidence="2">
    <location>
        <begin position="225"/>
        <end position="321"/>
    </location>
</feature>
<reference evidence="3" key="1">
    <citation type="submission" date="2023-06" db="EMBL/GenBank/DDBJ databases">
        <title>Survivors Of The Sea: Transcriptome response of Skeletonema marinoi to long-term dormancy.</title>
        <authorList>
            <person name="Pinder M.I.M."/>
            <person name="Kourtchenko O."/>
            <person name="Robertson E.K."/>
            <person name="Larsson T."/>
            <person name="Maumus F."/>
            <person name="Osuna-Cruz C.M."/>
            <person name="Vancaester E."/>
            <person name="Stenow R."/>
            <person name="Vandepoele K."/>
            <person name="Ploug H."/>
            <person name="Bruchert V."/>
            <person name="Godhe A."/>
            <person name="Topel M."/>
        </authorList>
    </citation>
    <scope>NUCLEOTIDE SEQUENCE</scope>
    <source>
        <strain evidence="3">R05AC</strain>
    </source>
</reference>
<feature type="compositionally biased region" description="Basic and acidic residues" evidence="2">
    <location>
        <begin position="750"/>
        <end position="766"/>
    </location>
</feature>
<comment type="caution">
    <text evidence="3">The sequence shown here is derived from an EMBL/GenBank/DDBJ whole genome shotgun (WGS) entry which is preliminary data.</text>
</comment>
<feature type="compositionally biased region" description="Polar residues" evidence="2">
    <location>
        <begin position="73"/>
        <end position="90"/>
    </location>
</feature>
<feature type="compositionally biased region" description="Polar residues" evidence="2">
    <location>
        <begin position="790"/>
        <end position="804"/>
    </location>
</feature>
<evidence type="ECO:0000256" key="1">
    <source>
        <dbReference type="SAM" id="Coils"/>
    </source>
</evidence>
<feature type="compositionally biased region" description="Polar residues" evidence="2">
    <location>
        <begin position="411"/>
        <end position="431"/>
    </location>
</feature>
<evidence type="ECO:0000313" key="4">
    <source>
        <dbReference type="Proteomes" id="UP001224775"/>
    </source>
</evidence>
<feature type="compositionally biased region" description="Basic and acidic residues" evidence="2">
    <location>
        <begin position="695"/>
        <end position="715"/>
    </location>
</feature>
<feature type="compositionally biased region" description="Polar residues" evidence="2">
    <location>
        <begin position="352"/>
        <end position="373"/>
    </location>
</feature>
<sequence length="819" mass="91097">MSNSQHNAGNGNGNGMVHNNNNTRSRSRSRSISRSRSRSLSRRQGSCGQSSLSAHIQQQMERPRRGERDPTPLSRSAHNASAPNLNYNGQQPPPPPSTLPSPPRRTPARTPRRTSKNNNMNPPNNVASSSPSSSEERAAIAANLAKNSFSAHRNLQQLIDEERKREYNRMEHTQHQQQQMQVYYPQQEHPSASSVAAVHQQPQHHRTPVNLMVGHESFNRSGSAMSALTSSTMTPLTPSTLGSNSTTSPDVGRGYTPQQIERGVTAMTPGRNGNSGYNHHPQQQQQQQNPPQQQQRRRSASPRKQPRDHLNKGTPRPPDFDEEQLNTIVTEHPDPELAQSIAKIMAFHKRNSTPCPQRQEQSNNRSLSQSKQIVSYDAKNAAQQQQRRSKSQLLMDVMDTNDSSEMKNRSFHSNSTAPTTASSLNSGSLFATSEPSNNNSSSSKTSPLDNSKHSQLQRQHSSSIRYLDKETLHNHLQHAPRESRVQLTRLVEKLQSENQRLNEINLTQVNQIDTLETEVGDLLRELLRYRREFGEMESVVVGGGSDGDVSSEHATAPPPTVASSPFQKRHASSSRVEMNRQDSTANSNEEEEQLDVVRLYVKSKSLHEEAIDRPRRATASKRRLSSMALQNSITSAPVVSSSGISNASFDHNINMLKQLQLGDDSPRRCSDSQNTDASFHTAAASFHTAEESIFETKDTAKQRSFKEEKKADAHATSRWRRVSAINNEADDPQSDGEGSIDEEQLLQMQQEHENNHQDEASREARLKSNSLEDIFEPQNRRSCFVEQKGGSKSSGNVPSMTDTVGSCSWSCSSPESGGK</sequence>
<feature type="compositionally biased region" description="Low complexity" evidence="2">
    <location>
        <begin position="116"/>
        <end position="138"/>
    </location>
</feature>
<feature type="compositionally biased region" description="Low complexity" evidence="2">
    <location>
        <begin position="225"/>
        <end position="243"/>
    </location>
</feature>
<feature type="compositionally biased region" description="Low complexity" evidence="2">
    <location>
        <begin position="805"/>
        <end position="819"/>
    </location>
</feature>
<feature type="compositionally biased region" description="Acidic residues" evidence="2">
    <location>
        <begin position="728"/>
        <end position="744"/>
    </location>
</feature>
<evidence type="ECO:0000313" key="3">
    <source>
        <dbReference type="EMBL" id="KAK1745975.1"/>
    </source>
</evidence>
<feature type="compositionally biased region" description="Basic residues" evidence="2">
    <location>
        <begin position="106"/>
        <end position="115"/>
    </location>
</feature>
<feature type="compositionally biased region" description="Low complexity" evidence="2">
    <location>
        <begin position="15"/>
        <end position="24"/>
    </location>
</feature>
<feature type="compositionally biased region" description="Low complexity" evidence="2">
    <location>
        <begin position="432"/>
        <end position="449"/>
    </location>
</feature>
<gene>
    <name evidence="3" type="ORF">QTG54_003899</name>
</gene>
<dbReference type="Proteomes" id="UP001224775">
    <property type="component" value="Unassembled WGS sequence"/>
</dbReference>
<protein>
    <submittedName>
        <fullName evidence="3">Uncharacterized protein</fullName>
    </submittedName>
</protein>
<dbReference type="AlphaFoldDB" id="A0AAD8YI95"/>
<evidence type="ECO:0000256" key="2">
    <source>
        <dbReference type="SAM" id="MobiDB-lite"/>
    </source>
</evidence>
<dbReference type="EMBL" id="JATAAI010000005">
    <property type="protein sequence ID" value="KAK1745975.1"/>
    <property type="molecule type" value="Genomic_DNA"/>
</dbReference>
<feature type="region of interest" description="Disordered" evidence="2">
    <location>
        <begin position="1"/>
        <end position="138"/>
    </location>
</feature>
<keyword evidence="1" id="KW-0175">Coiled coil</keyword>
<feature type="compositionally biased region" description="Polar residues" evidence="2">
    <location>
        <begin position="573"/>
        <end position="587"/>
    </location>
</feature>
<feature type="coiled-coil region" evidence="1">
    <location>
        <begin position="484"/>
        <end position="532"/>
    </location>
</feature>
<keyword evidence="4" id="KW-1185">Reference proteome</keyword>
<feature type="compositionally biased region" description="Pro residues" evidence="2">
    <location>
        <begin position="91"/>
        <end position="105"/>
    </location>
</feature>
<feature type="region of interest" description="Disordered" evidence="2">
    <location>
        <begin position="541"/>
        <end position="593"/>
    </location>
</feature>
<name>A0AAD8YI95_9STRA</name>
<feature type="compositionally biased region" description="Low complexity" evidence="2">
    <location>
        <begin position="379"/>
        <end position="394"/>
    </location>
</feature>
<feature type="compositionally biased region" description="Low complexity" evidence="2">
    <location>
        <begin position="42"/>
        <end position="53"/>
    </location>
</feature>
<feature type="compositionally biased region" description="Polar residues" evidence="2">
    <location>
        <begin position="453"/>
        <end position="462"/>
    </location>
</feature>
<proteinExistence type="predicted"/>
<feature type="compositionally biased region" description="Low complexity" evidence="2">
    <location>
        <begin position="281"/>
        <end position="294"/>
    </location>
</feature>
<feature type="compositionally biased region" description="Basic residues" evidence="2">
    <location>
        <begin position="25"/>
        <end position="41"/>
    </location>
</feature>
<feature type="compositionally biased region" description="Basic and acidic residues" evidence="2">
    <location>
        <begin position="61"/>
        <end position="70"/>
    </location>
</feature>
<accession>A0AAD8YI95</accession>
<feature type="region of interest" description="Disordered" evidence="2">
    <location>
        <begin position="351"/>
        <end position="462"/>
    </location>
</feature>